<gene>
    <name evidence="1" type="ORF">SAMD00023353_3101180</name>
</gene>
<dbReference type="Proteomes" id="UP000054516">
    <property type="component" value="Unassembled WGS sequence"/>
</dbReference>
<dbReference type="PANTHER" id="PTHR31252:SF11">
    <property type="entry name" value="DUF4419 DOMAIN-CONTAINING PROTEIN"/>
    <property type="match status" value="1"/>
</dbReference>
<sequence>MPVTVRPASHPPRKWQGCAATSAQALFQASCHNDANRSKRIIQSSFGHVTEAAGIGASSNAFVHAAVSAYNQHHHLTIRPEDVWFSILTQLSFYINANAEELRSLFVAHEGQKELEVVDIGTVQSADFGELAVQMAKEIEKNVLDPELRDWIMPDFTTTTQTDTITAAVLMMGSMQKYFGYKMSLLCGIPSVTLLGEKGDWVDIRQRLARLPQFGKEAETFSRLLVPVLDFFVRTFDGGDDPEVVEFWSKIADSKNNGSGPTYLSGWITAFCFWDAGGKSMYSSPATGCEMNGTQYHKLDTDDIPDGYVSVPVTLDDNGQIIKTRMVAGSVGIAASSSGDKLDTSWTHAGWYKPPFGERQYTPVTPEVSETAGLDSLQPVSGWWMYEVTD</sequence>
<dbReference type="AlphaFoldDB" id="A0A1W2TSI9"/>
<dbReference type="EMBL" id="DF977476">
    <property type="protein sequence ID" value="GAP91508.1"/>
    <property type="molecule type" value="Genomic_DNA"/>
</dbReference>
<dbReference type="Pfam" id="PF14388">
    <property type="entry name" value="DUF4419"/>
    <property type="match status" value="1"/>
</dbReference>
<dbReference type="OrthoDB" id="9978173at2759"/>
<reference evidence="1" key="1">
    <citation type="submission" date="2016-03" db="EMBL/GenBank/DDBJ databases">
        <title>Draft genome sequence of Rosellinia necatrix.</title>
        <authorList>
            <person name="Kanematsu S."/>
        </authorList>
    </citation>
    <scope>NUCLEOTIDE SEQUENCE [LARGE SCALE GENOMIC DNA]</scope>
    <source>
        <strain evidence="1">W97</strain>
    </source>
</reference>
<dbReference type="OMA" id="AFCFWDA"/>
<name>A0A1W2TSI9_ROSNE</name>
<organism evidence="1">
    <name type="scientific">Rosellinia necatrix</name>
    <name type="common">White root-rot fungus</name>
    <dbReference type="NCBI Taxonomy" id="77044"/>
    <lineage>
        <taxon>Eukaryota</taxon>
        <taxon>Fungi</taxon>
        <taxon>Dikarya</taxon>
        <taxon>Ascomycota</taxon>
        <taxon>Pezizomycotina</taxon>
        <taxon>Sordariomycetes</taxon>
        <taxon>Xylariomycetidae</taxon>
        <taxon>Xylariales</taxon>
        <taxon>Xylariaceae</taxon>
        <taxon>Rosellinia</taxon>
    </lineage>
</organism>
<evidence type="ECO:0000313" key="2">
    <source>
        <dbReference type="Proteomes" id="UP000054516"/>
    </source>
</evidence>
<protein>
    <submittedName>
        <fullName evidence="1">Putative duf4419 domain-containing protein</fullName>
    </submittedName>
</protein>
<dbReference type="InterPro" id="IPR025533">
    <property type="entry name" value="DUF4419"/>
</dbReference>
<accession>A0A1W2TSI9</accession>
<keyword evidence="2" id="KW-1185">Reference proteome</keyword>
<dbReference type="PANTHER" id="PTHR31252">
    <property type="entry name" value="DUF4419 DOMAIN-CONTAINING PROTEIN"/>
    <property type="match status" value="1"/>
</dbReference>
<evidence type="ECO:0000313" key="1">
    <source>
        <dbReference type="EMBL" id="GAP91508.1"/>
    </source>
</evidence>
<proteinExistence type="predicted"/>
<dbReference type="STRING" id="77044.A0A1W2TSI9"/>